<dbReference type="EMBL" id="GGEC01085087">
    <property type="protein sequence ID" value="MBX65571.1"/>
    <property type="molecule type" value="Transcribed_RNA"/>
</dbReference>
<reference evidence="1" key="1">
    <citation type="submission" date="2018-02" db="EMBL/GenBank/DDBJ databases">
        <title>Rhizophora mucronata_Transcriptome.</title>
        <authorList>
            <person name="Meera S.P."/>
            <person name="Sreeshan A."/>
            <person name="Augustine A."/>
        </authorList>
    </citation>
    <scope>NUCLEOTIDE SEQUENCE</scope>
    <source>
        <tissue evidence="1">Leaf</tissue>
    </source>
</reference>
<name>A0A2P2QEZ4_RHIMU</name>
<proteinExistence type="predicted"/>
<accession>A0A2P2QEZ4</accession>
<organism evidence="1">
    <name type="scientific">Rhizophora mucronata</name>
    <name type="common">Asiatic mangrove</name>
    <dbReference type="NCBI Taxonomy" id="61149"/>
    <lineage>
        <taxon>Eukaryota</taxon>
        <taxon>Viridiplantae</taxon>
        <taxon>Streptophyta</taxon>
        <taxon>Embryophyta</taxon>
        <taxon>Tracheophyta</taxon>
        <taxon>Spermatophyta</taxon>
        <taxon>Magnoliopsida</taxon>
        <taxon>eudicotyledons</taxon>
        <taxon>Gunneridae</taxon>
        <taxon>Pentapetalae</taxon>
        <taxon>rosids</taxon>
        <taxon>fabids</taxon>
        <taxon>Malpighiales</taxon>
        <taxon>Rhizophoraceae</taxon>
        <taxon>Rhizophora</taxon>
    </lineage>
</organism>
<protein>
    <submittedName>
        <fullName evidence="1">Uncharacterized protein</fullName>
    </submittedName>
</protein>
<dbReference type="AlphaFoldDB" id="A0A2P2QEZ4"/>
<sequence length="42" mass="5015">MQDVYSHSLYSKKRLFVSCDLCLFPIADKYSKHLIFSIFQNK</sequence>
<evidence type="ECO:0000313" key="1">
    <source>
        <dbReference type="EMBL" id="MBX65571.1"/>
    </source>
</evidence>